<keyword evidence="1" id="KW-0812">Transmembrane</keyword>
<accession>A0A0F9VR99</accession>
<evidence type="ECO:0000256" key="1">
    <source>
        <dbReference type="SAM" id="Phobius"/>
    </source>
</evidence>
<feature type="transmembrane region" description="Helical" evidence="1">
    <location>
        <begin position="12"/>
        <end position="33"/>
    </location>
</feature>
<dbReference type="Pfam" id="PF11457">
    <property type="entry name" value="DUF3021"/>
    <property type="match status" value="1"/>
</dbReference>
<sequence length="140" mass="16678">MKYNPKTYNKLQNVFTIIIVVGLLIELIFMVFYKQDQIVETITDITLIISSIGLLGFVINFFIYYNPLDKRKFTKKTKLRLYYLFLVFLIMGIILNWNEILGLRIIIIVLSIAFIILSLFIEDKIKREINEQNVYINRKM</sequence>
<keyword evidence="1" id="KW-1133">Transmembrane helix</keyword>
<comment type="caution">
    <text evidence="2">The sequence shown here is derived from an EMBL/GenBank/DDBJ whole genome shotgun (WGS) entry which is preliminary data.</text>
</comment>
<reference evidence="2" key="1">
    <citation type="journal article" date="2015" name="Nature">
        <title>Complex archaea that bridge the gap between prokaryotes and eukaryotes.</title>
        <authorList>
            <person name="Spang A."/>
            <person name="Saw J.H."/>
            <person name="Jorgensen S.L."/>
            <person name="Zaremba-Niedzwiedzka K."/>
            <person name="Martijn J."/>
            <person name="Lind A.E."/>
            <person name="van Eijk R."/>
            <person name="Schleper C."/>
            <person name="Guy L."/>
            <person name="Ettema T.J."/>
        </authorList>
    </citation>
    <scope>NUCLEOTIDE SEQUENCE</scope>
</reference>
<evidence type="ECO:0000313" key="2">
    <source>
        <dbReference type="EMBL" id="KKN76001.1"/>
    </source>
</evidence>
<feature type="transmembrane region" description="Helical" evidence="1">
    <location>
        <begin position="103"/>
        <end position="121"/>
    </location>
</feature>
<protein>
    <recommendedName>
        <fullName evidence="3">DUF3021 domain-containing protein</fullName>
    </recommendedName>
</protein>
<organism evidence="2">
    <name type="scientific">marine sediment metagenome</name>
    <dbReference type="NCBI Taxonomy" id="412755"/>
    <lineage>
        <taxon>unclassified sequences</taxon>
        <taxon>metagenomes</taxon>
        <taxon>ecological metagenomes</taxon>
    </lineage>
</organism>
<name>A0A0F9VR99_9ZZZZ</name>
<dbReference type="InterPro" id="IPR021560">
    <property type="entry name" value="DUF3021"/>
</dbReference>
<feature type="transmembrane region" description="Helical" evidence="1">
    <location>
        <begin position="45"/>
        <end position="67"/>
    </location>
</feature>
<proteinExistence type="predicted"/>
<feature type="transmembrane region" description="Helical" evidence="1">
    <location>
        <begin position="79"/>
        <end position="97"/>
    </location>
</feature>
<evidence type="ECO:0008006" key="3">
    <source>
        <dbReference type="Google" id="ProtNLM"/>
    </source>
</evidence>
<dbReference type="EMBL" id="LAZR01000300">
    <property type="protein sequence ID" value="KKN76001.1"/>
    <property type="molecule type" value="Genomic_DNA"/>
</dbReference>
<keyword evidence="1" id="KW-0472">Membrane</keyword>
<dbReference type="AlphaFoldDB" id="A0A0F9VR99"/>
<gene>
    <name evidence="2" type="ORF">LCGC14_0373900</name>
</gene>